<dbReference type="Gene3D" id="1.25.40.10">
    <property type="entry name" value="Tetratricopeptide repeat domain"/>
    <property type="match status" value="5"/>
</dbReference>
<dbReference type="InterPro" id="IPR011990">
    <property type="entry name" value="TPR-like_helical_dom_sf"/>
</dbReference>
<feature type="repeat" description="PPR" evidence="2">
    <location>
        <begin position="207"/>
        <end position="241"/>
    </location>
</feature>
<dbReference type="NCBIfam" id="TIGR00756">
    <property type="entry name" value="PPR"/>
    <property type="match status" value="6"/>
</dbReference>
<dbReference type="OrthoDB" id="185373at2759"/>
<dbReference type="PROSITE" id="PS51375">
    <property type="entry name" value="PPR"/>
    <property type="match status" value="5"/>
</dbReference>
<dbReference type="Pfam" id="PF01535">
    <property type="entry name" value="PPR"/>
    <property type="match status" value="4"/>
</dbReference>
<dbReference type="InterPro" id="IPR046960">
    <property type="entry name" value="PPR_At4g14850-like_plant"/>
</dbReference>
<organism evidence="3 4">
    <name type="scientific">Ceratopteris richardii</name>
    <name type="common">Triangle waterfern</name>
    <dbReference type="NCBI Taxonomy" id="49495"/>
    <lineage>
        <taxon>Eukaryota</taxon>
        <taxon>Viridiplantae</taxon>
        <taxon>Streptophyta</taxon>
        <taxon>Embryophyta</taxon>
        <taxon>Tracheophyta</taxon>
        <taxon>Polypodiopsida</taxon>
        <taxon>Polypodiidae</taxon>
        <taxon>Polypodiales</taxon>
        <taxon>Pteridineae</taxon>
        <taxon>Pteridaceae</taxon>
        <taxon>Parkerioideae</taxon>
        <taxon>Ceratopteris</taxon>
    </lineage>
</organism>
<dbReference type="FunFam" id="1.25.40.10:FF:000158">
    <property type="entry name" value="pentatricopeptide repeat-containing protein At2g33680"/>
    <property type="match status" value="1"/>
</dbReference>
<evidence type="ECO:0000313" key="3">
    <source>
        <dbReference type="EMBL" id="KAH7422874.1"/>
    </source>
</evidence>
<proteinExistence type="predicted"/>
<feature type="repeat" description="PPR" evidence="2">
    <location>
        <begin position="309"/>
        <end position="343"/>
    </location>
</feature>
<evidence type="ECO:0000313" key="4">
    <source>
        <dbReference type="Proteomes" id="UP000825935"/>
    </source>
</evidence>
<dbReference type="Pfam" id="PF13041">
    <property type="entry name" value="PPR_2"/>
    <property type="match status" value="5"/>
</dbReference>
<reference evidence="3" key="1">
    <citation type="submission" date="2021-08" db="EMBL/GenBank/DDBJ databases">
        <title>WGS assembly of Ceratopteris richardii.</title>
        <authorList>
            <person name="Marchant D.B."/>
            <person name="Chen G."/>
            <person name="Jenkins J."/>
            <person name="Shu S."/>
            <person name="Leebens-Mack J."/>
            <person name="Grimwood J."/>
            <person name="Schmutz J."/>
            <person name="Soltis P."/>
            <person name="Soltis D."/>
            <person name="Chen Z.-H."/>
        </authorList>
    </citation>
    <scope>NUCLEOTIDE SEQUENCE</scope>
    <source>
        <strain evidence="3">Whitten #5841</strain>
        <tissue evidence="3">Leaf</tissue>
    </source>
</reference>
<dbReference type="Proteomes" id="UP000825935">
    <property type="component" value="Chromosome 12"/>
</dbReference>
<dbReference type="GO" id="GO:0003723">
    <property type="term" value="F:RNA binding"/>
    <property type="evidence" value="ECO:0007669"/>
    <property type="project" value="InterPro"/>
</dbReference>
<feature type="repeat" description="PPR" evidence="2">
    <location>
        <begin position="513"/>
        <end position="547"/>
    </location>
</feature>
<dbReference type="AlphaFoldDB" id="A0A8T2TN99"/>
<feature type="repeat" description="PPR" evidence="2">
    <location>
        <begin position="615"/>
        <end position="649"/>
    </location>
</feature>
<evidence type="ECO:0000256" key="1">
    <source>
        <dbReference type="ARBA" id="ARBA00022737"/>
    </source>
</evidence>
<dbReference type="GO" id="GO:0009451">
    <property type="term" value="P:RNA modification"/>
    <property type="evidence" value="ECO:0007669"/>
    <property type="project" value="InterPro"/>
</dbReference>
<dbReference type="InterPro" id="IPR002885">
    <property type="entry name" value="PPR_rpt"/>
</dbReference>
<dbReference type="EMBL" id="CM035417">
    <property type="protein sequence ID" value="KAH7422874.1"/>
    <property type="molecule type" value="Genomic_DNA"/>
</dbReference>
<evidence type="ECO:0000256" key="2">
    <source>
        <dbReference type="PROSITE-ProRule" id="PRU00708"/>
    </source>
</evidence>
<dbReference type="GO" id="GO:0048731">
    <property type="term" value="P:system development"/>
    <property type="evidence" value="ECO:0007669"/>
    <property type="project" value="UniProtKB-ARBA"/>
</dbReference>
<dbReference type="FunFam" id="1.25.40.10:FF:000144">
    <property type="entry name" value="Pentatricopeptide repeat-containing protein, mitochondrial"/>
    <property type="match status" value="1"/>
</dbReference>
<keyword evidence="4" id="KW-1185">Reference proteome</keyword>
<accession>A0A8T2TN99</accession>
<gene>
    <name evidence="3" type="ORF">KP509_12G030100</name>
</gene>
<comment type="caution">
    <text evidence="3">The sequence shown here is derived from an EMBL/GenBank/DDBJ whole genome shotgun (WGS) entry which is preliminary data.</text>
</comment>
<dbReference type="FunFam" id="1.25.40.10:FF:000031">
    <property type="entry name" value="Pentatricopeptide repeat-containing protein mitochondrial"/>
    <property type="match status" value="1"/>
</dbReference>
<sequence>MLPTHELRTLTQLPSLGTREISTDKRAFLQLDSIDAGVEFLENSMESCSFDAGRNSIPKGTAWKNRGFQSLIDQGQKEFRTSVSCWFQEELGKRDTHANDRRDRQSGKRKELTIGSKGIDEQKVLNATESQHSGEKVMSDAVSLIAALKACATEKNLQKGSNLHALITKTQLHINNLHVGSALINMYAKCGALEKAQETFDGLPKKNVVLWNALITGYVHHEQYDKALQCFDQMRSRGFSADGVTFSCILKSCGSLGDLERGQALHTEIVGNPQFERDVLVGTALVDMYAKCGALGNAQEVFDGLTERNVITWTALIAGYVQHGHGEEALNCFELMKCAGFSPNAITFSCCLKACGIVGDLQKGKEIHAQMLKENLMDKHVLAANAVVDMYAKCGDLKTAQDVFDNLHVRDVVSWNTLITGYAQRSFAKEALSCFDLMLSDGFLPNRVTYASILKACGSLGALERGQEVHAQILKHLALENDIQITNVLIDMYAKSGAFDKAHKLIDEASSRDVVSWTSLITGYIDHGLGEGALNCYEQMQLEGLVPDAITFACIIKACCAVGIVVIGQGIHCNIVQLGYSESTTDVSTALINMYASFGLLSEAQYLFNSMPLQDISTWSALMAGYSQLGKDADVFCLHEKMIAEGTRPDAITLTIILNACNHKGRLDKGEMYFEVVSSSFGIIPNSDHYTCMIDMYGRAGQLHQAAAVINQMPLSASVTMWVALFDSSRKDRKAELEDLFFEDLDSLYCFGPESCTNPSFYFEQLGIGSFKYY</sequence>
<dbReference type="FunFam" id="1.25.40.10:FF:000073">
    <property type="entry name" value="Pentatricopeptide repeat-containing protein chloroplastic"/>
    <property type="match status" value="2"/>
</dbReference>
<dbReference type="OMA" id="CCLENAR"/>
<keyword evidence="1" id="KW-0677">Repeat</keyword>
<evidence type="ECO:0008006" key="5">
    <source>
        <dbReference type="Google" id="ProtNLM"/>
    </source>
</evidence>
<dbReference type="PANTHER" id="PTHR47926">
    <property type="entry name" value="PENTATRICOPEPTIDE REPEAT-CONTAINING PROTEIN"/>
    <property type="match status" value="1"/>
</dbReference>
<name>A0A8T2TN99_CERRI</name>
<protein>
    <recommendedName>
        <fullName evidence="5">Pentatricopeptide repeat-containing protein</fullName>
    </recommendedName>
</protein>
<feature type="repeat" description="PPR" evidence="2">
    <location>
        <begin position="411"/>
        <end position="445"/>
    </location>
</feature>